<keyword evidence="1" id="KW-0479">Metal-binding</keyword>
<evidence type="ECO:0000313" key="6">
    <source>
        <dbReference type="Proteomes" id="UP000178435"/>
    </source>
</evidence>
<comment type="caution">
    <text evidence="5">The sequence shown here is derived from an EMBL/GenBank/DDBJ whole genome shotgun (WGS) entry which is preliminary data.</text>
</comment>
<protein>
    <recommendedName>
        <fullName evidence="4">4Fe-4S ferredoxin-type domain-containing protein</fullName>
    </recommendedName>
</protein>
<name>A0A1F7RV48_9BACT</name>
<keyword evidence="2" id="KW-0408">Iron</keyword>
<dbReference type="PANTHER" id="PTHR43122">
    <property type="entry name" value="FERREDOXIN SUBUNIT OF PYRUVATE:FLAVODOXIN OXIDOREDUCTASE-RELATED"/>
    <property type="match status" value="1"/>
</dbReference>
<evidence type="ECO:0000256" key="3">
    <source>
        <dbReference type="ARBA" id="ARBA00023014"/>
    </source>
</evidence>
<dbReference type="GO" id="GO:0051536">
    <property type="term" value="F:iron-sulfur cluster binding"/>
    <property type="evidence" value="ECO:0007669"/>
    <property type="project" value="UniProtKB-KW"/>
</dbReference>
<dbReference type="Proteomes" id="UP000178435">
    <property type="component" value="Unassembled WGS sequence"/>
</dbReference>
<evidence type="ECO:0000256" key="1">
    <source>
        <dbReference type="ARBA" id="ARBA00022723"/>
    </source>
</evidence>
<proteinExistence type="predicted"/>
<evidence type="ECO:0000313" key="5">
    <source>
        <dbReference type="EMBL" id="OGL45445.1"/>
    </source>
</evidence>
<dbReference type="AlphaFoldDB" id="A0A1F7RV48"/>
<dbReference type="Pfam" id="PF00037">
    <property type="entry name" value="Fer4"/>
    <property type="match status" value="1"/>
</dbReference>
<dbReference type="EMBL" id="MGDF01000094">
    <property type="protein sequence ID" value="OGL45445.1"/>
    <property type="molecule type" value="Genomic_DNA"/>
</dbReference>
<keyword evidence="3" id="KW-0411">Iron-sulfur</keyword>
<dbReference type="Gene3D" id="3.30.70.20">
    <property type="match status" value="1"/>
</dbReference>
<reference evidence="5 6" key="1">
    <citation type="journal article" date="2016" name="Nat. Commun.">
        <title>Thousands of microbial genomes shed light on interconnected biogeochemical processes in an aquifer system.</title>
        <authorList>
            <person name="Anantharaman K."/>
            <person name="Brown C.T."/>
            <person name="Hug L.A."/>
            <person name="Sharon I."/>
            <person name="Castelle C.J."/>
            <person name="Probst A.J."/>
            <person name="Thomas B.C."/>
            <person name="Singh A."/>
            <person name="Wilkins M.J."/>
            <person name="Karaoz U."/>
            <person name="Brodie E.L."/>
            <person name="Williams K.H."/>
            <person name="Hubbard S.S."/>
            <person name="Banfield J.F."/>
        </authorList>
    </citation>
    <scope>NUCLEOTIDE SEQUENCE [LARGE SCALE GENOMIC DNA]</scope>
</reference>
<dbReference type="PANTHER" id="PTHR43122:SF1">
    <property type="entry name" value="IRON-SULFUR-BINDING PROTEIN"/>
    <property type="match status" value="1"/>
</dbReference>
<dbReference type="InterPro" id="IPR017896">
    <property type="entry name" value="4Fe4S_Fe-S-bd"/>
</dbReference>
<organism evidence="5 6">
    <name type="scientific">Candidatus Schekmanbacteria bacterium RBG_16_38_11</name>
    <dbReference type="NCBI Taxonomy" id="1817880"/>
    <lineage>
        <taxon>Bacteria</taxon>
        <taxon>Candidatus Schekmaniibacteriota</taxon>
    </lineage>
</organism>
<dbReference type="SUPFAM" id="SSF54862">
    <property type="entry name" value="4Fe-4S ferredoxins"/>
    <property type="match status" value="1"/>
</dbReference>
<dbReference type="InterPro" id="IPR017900">
    <property type="entry name" value="4Fe4S_Fe_S_CS"/>
</dbReference>
<evidence type="ECO:0000259" key="4">
    <source>
        <dbReference type="PROSITE" id="PS51379"/>
    </source>
</evidence>
<sequence length="200" mass="22563">MDTVVKKFGEINLENRKLLLELIKKLSAAKGEGLKEGHLIKPKQEIFFTGRVKIDDEKCIACGACAETCPTGAISIKDEENIRTISHCHQICVACKRCEASCDDKAIKVEVELDVKDFLSGNLQKKKRAELKLCKECKKPVGPIASIAKIEEKLKKEGIELTEMEYCQKCRKWRTAYAAIPRLAIYLQRSYGENEKSNVK</sequence>
<feature type="domain" description="4Fe-4S ferredoxin-type" evidence="4">
    <location>
        <begin position="83"/>
        <end position="112"/>
    </location>
</feature>
<evidence type="ECO:0000256" key="2">
    <source>
        <dbReference type="ARBA" id="ARBA00023004"/>
    </source>
</evidence>
<feature type="domain" description="4Fe-4S ferredoxin-type" evidence="4">
    <location>
        <begin position="50"/>
        <end position="79"/>
    </location>
</feature>
<dbReference type="GO" id="GO:0046872">
    <property type="term" value="F:metal ion binding"/>
    <property type="evidence" value="ECO:0007669"/>
    <property type="project" value="UniProtKB-KW"/>
</dbReference>
<dbReference type="PROSITE" id="PS51379">
    <property type="entry name" value="4FE4S_FER_2"/>
    <property type="match status" value="2"/>
</dbReference>
<accession>A0A1F7RV48</accession>
<dbReference type="PROSITE" id="PS00198">
    <property type="entry name" value="4FE4S_FER_1"/>
    <property type="match status" value="1"/>
</dbReference>
<gene>
    <name evidence="5" type="ORF">A2149_04280</name>
</gene>